<dbReference type="AlphaFoldDB" id="A0A9P0F1W2"/>
<gene>
    <name evidence="1" type="ORF">BEMITA_LOCUS7323</name>
</gene>
<organism evidence="1 2">
    <name type="scientific">Bemisia tabaci</name>
    <name type="common">Sweetpotato whitefly</name>
    <name type="synonym">Aleurodes tabaci</name>
    <dbReference type="NCBI Taxonomy" id="7038"/>
    <lineage>
        <taxon>Eukaryota</taxon>
        <taxon>Metazoa</taxon>
        <taxon>Ecdysozoa</taxon>
        <taxon>Arthropoda</taxon>
        <taxon>Hexapoda</taxon>
        <taxon>Insecta</taxon>
        <taxon>Pterygota</taxon>
        <taxon>Neoptera</taxon>
        <taxon>Paraneoptera</taxon>
        <taxon>Hemiptera</taxon>
        <taxon>Sternorrhyncha</taxon>
        <taxon>Aleyrodoidea</taxon>
        <taxon>Aleyrodidae</taxon>
        <taxon>Aleyrodinae</taxon>
        <taxon>Bemisia</taxon>
    </lineage>
</organism>
<evidence type="ECO:0000313" key="1">
    <source>
        <dbReference type="EMBL" id="CAH0388409.1"/>
    </source>
</evidence>
<dbReference type="KEGG" id="btab:109035416"/>
<sequence length="322" mass="36001">MSLNGYLHEIVGKVEKIISSNEAEVSFKWNNTQKIGTLAKDKLQIGCRPVNAKFISDCVHVGSKIKFVCTSPGAATPGGTPLCILRAWRMEEGDIGYPTFGFPNIVRPGLTNAYVTVNEISKKLAILIYKNEEGKEESVLMLASKLYIGKKRVNGSLLQVMTESDYFFCDAVPVIPSTNDQHCSWFAVCVWRGKKPAYYDEKKKAVTFSEITQELAHYPYNLFLFAEGLIMCLLNHENGLLLGEVAPKVFQTVLFSSSICYMGDTNFANTDLRDIFKERDRVRFIAVRAPGNRMVAQWVATYVAPLDPADNADFLVHGMKVQ</sequence>
<reference evidence="1" key="1">
    <citation type="submission" date="2021-12" db="EMBL/GenBank/DDBJ databases">
        <authorList>
            <person name="King R."/>
        </authorList>
    </citation>
    <scope>NUCLEOTIDE SEQUENCE</scope>
</reference>
<proteinExistence type="predicted"/>
<name>A0A9P0F1W2_BEMTA</name>
<accession>A0A9P0F1W2</accession>
<dbReference type="EMBL" id="OU963865">
    <property type="protein sequence ID" value="CAH0388409.1"/>
    <property type="molecule type" value="Genomic_DNA"/>
</dbReference>
<evidence type="ECO:0000313" key="2">
    <source>
        <dbReference type="Proteomes" id="UP001152759"/>
    </source>
</evidence>
<protein>
    <submittedName>
        <fullName evidence="1">Uncharacterized protein</fullName>
    </submittedName>
</protein>
<keyword evidence="2" id="KW-1185">Reference proteome</keyword>
<dbReference type="Proteomes" id="UP001152759">
    <property type="component" value="Chromosome 4"/>
</dbReference>